<protein>
    <submittedName>
        <fullName evidence="2">YncE family protein</fullName>
    </submittedName>
</protein>
<feature type="signal peptide" evidence="1">
    <location>
        <begin position="1"/>
        <end position="32"/>
    </location>
</feature>
<name>A0A848KXR0_9ACTN</name>
<dbReference type="PANTHER" id="PTHR47197">
    <property type="entry name" value="PROTEIN NIRF"/>
    <property type="match status" value="1"/>
</dbReference>
<proteinExistence type="predicted"/>
<reference evidence="2 3" key="1">
    <citation type="submission" date="2020-04" db="EMBL/GenBank/DDBJ databases">
        <title>Gordonia sp. nov. TBRC 11910.</title>
        <authorList>
            <person name="Suriyachadkun C."/>
        </authorList>
    </citation>
    <scope>NUCLEOTIDE SEQUENCE [LARGE SCALE GENOMIC DNA]</scope>
    <source>
        <strain evidence="2 3">TBRC 11910</strain>
    </source>
</reference>
<feature type="chain" id="PRO_5032346396" evidence="1">
    <location>
        <begin position="33"/>
        <end position="373"/>
    </location>
</feature>
<gene>
    <name evidence="2" type="ORF">HH308_07155</name>
</gene>
<dbReference type="AlphaFoldDB" id="A0A848KXR0"/>
<dbReference type="SUPFAM" id="SSF51004">
    <property type="entry name" value="C-terminal (heme d1) domain of cytochrome cd1-nitrite reductase"/>
    <property type="match status" value="1"/>
</dbReference>
<keyword evidence="1" id="KW-0732">Signal</keyword>
<organism evidence="2 3">
    <name type="scientific">Gordonia asplenii</name>
    <dbReference type="NCBI Taxonomy" id="2725283"/>
    <lineage>
        <taxon>Bacteria</taxon>
        <taxon>Bacillati</taxon>
        <taxon>Actinomycetota</taxon>
        <taxon>Actinomycetes</taxon>
        <taxon>Mycobacteriales</taxon>
        <taxon>Gordoniaceae</taxon>
        <taxon>Gordonia</taxon>
    </lineage>
</organism>
<dbReference type="PANTHER" id="PTHR47197:SF3">
    <property type="entry name" value="DIHYDRO-HEME D1 DEHYDROGENASE"/>
    <property type="match status" value="1"/>
</dbReference>
<accession>A0A848KXR0</accession>
<dbReference type="RefSeq" id="WP_170193503.1">
    <property type="nucleotide sequence ID" value="NZ_JABBNB010000006.1"/>
</dbReference>
<keyword evidence="3" id="KW-1185">Reference proteome</keyword>
<dbReference type="InterPro" id="IPR011048">
    <property type="entry name" value="Haem_d1_sf"/>
</dbReference>
<dbReference type="Gene3D" id="2.130.10.10">
    <property type="entry name" value="YVTN repeat-like/Quinoprotein amine dehydrogenase"/>
    <property type="match status" value="2"/>
</dbReference>
<dbReference type="Proteomes" id="UP000550729">
    <property type="component" value="Unassembled WGS sequence"/>
</dbReference>
<evidence type="ECO:0000313" key="3">
    <source>
        <dbReference type="Proteomes" id="UP000550729"/>
    </source>
</evidence>
<evidence type="ECO:0000313" key="2">
    <source>
        <dbReference type="EMBL" id="NMO00991.1"/>
    </source>
</evidence>
<dbReference type="InterPro" id="IPR015943">
    <property type="entry name" value="WD40/YVTN_repeat-like_dom_sf"/>
</dbReference>
<sequence>MTRSRARLAALFTSASALIALPLALNAPVASAAPSSYSVSTASAGVASAGELALDQSRDELFITDNNARAMSSGGSNFSFSKYPVKPKVTVFSTKSRKVVRSIDLSDQPLGMMLFGPVPLLPVEQSPDGIAIDPKRGRVIVTNAHANGVTSFNMSARRVTPANLLSLPSTHPMGVLANTATGRTYVALNNADKVLILNTSTGRSIGEIGGIYHPSFLDVDNSRHRLYVGNADYIDKKQNFVAVVDTRTNRVIKKITTPSNSRVKVNPVTGDVWANSYDTGKISVIDSNTLQIKRTIETNTTPNKLVFDATRRLAYTANLQKRTVTVLDASSGAILRVIPTGAPVHTIVVDDRTGIVYGTQHMGGNLTIITPKG</sequence>
<dbReference type="EMBL" id="JABBNB010000006">
    <property type="protein sequence ID" value="NMO00991.1"/>
    <property type="molecule type" value="Genomic_DNA"/>
</dbReference>
<dbReference type="SUPFAM" id="SSF63825">
    <property type="entry name" value="YWTD domain"/>
    <property type="match status" value="1"/>
</dbReference>
<evidence type="ECO:0000256" key="1">
    <source>
        <dbReference type="SAM" id="SignalP"/>
    </source>
</evidence>
<dbReference type="InterPro" id="IPR051200">
    <property type="entry name" value="Host-pathogen_enzymatic-act"/>
</dbReference>
<comment type="caution">
    <text evidence="2">The sequence shown here is derived from an EMBL/GenBank/DDBJ whole genome shotgun (WGS) entry which is preliminary data.</text>
</comment>